<keyword evidence="2" id="KW-0547">Nucleotide-binding</keyword>
<dbReference type="Proteomes" id="UP001191082">
    <property type="component" value="Unassembled WGS sequence"/>
</dbReference>
<sequence>MSISHIFEDFTAPDAEDSPAPATGEQDDQYEEMRLAEFERGYSAGWEDAVKAQTEMKTHLTAELARNLEDLSFTYHEAIAQMTVSVEPVFRTLADIILPAALEESFRAHLVELLRTMVKDTVSGPVIITVPPGCSAGLDDVIGEALNMPLEIREDATLAPGQADLSIGSVERALDTGRLLTDLTTALDAFFYQSKKDSANG</sequence>
<protein>
    <submittedName>
        <fullName evidence="2">ABC transporter ATP-binding protein</fullName>
    </submittedName>
</protein>
<keyword evidence="2" id="KW-0067">ATP-binding</keyword>
<organism evidence="2 3">
    <name type="scientific">Arenibacterium halophilum</name>
    <dbReference type="NCBI Taxonomy" id="2583821"/>
    <lineage>
        <taxon>Bacteria</taxon>
        <taxon>Pseudomonadati</taxon>
        <taxon>Pseudomonadota</taxon>
        <taxon>Alphaproteobacteria</taxon>
        <taxon>Rhodobacterales</taxon>
        <taxon>Paracoccaceae</taxon>
        <taxon>Arenibacterium</taxon>
    </lineage>
</organism>
<gene>
    <name evidence="2" type="ORF">FGK64_17910</name>
</gene>
<dbReference type="GO" id="GO:0005524">
    <property type="term" value="F:ATP binding"/>
    <property type="evidence" value="ECO:0007669"/>
    <property type="project" value="UniProtKB-KW"/>
</dbReference>
<feature type="region of interest" description="Disordered" evidence="1">
    <location>
        <begin position="8"/>
        <end position="27"/>
    </location>
</feature>
<evidence type="ECO:0000256" key="1">
    <source>
        <dbReference type="SAM" id="MobiDB-lite"/>
    </source>
</evidence>
<comment type="caution">
    <text evidence="2">The sequence shown here is derived from an EMBL/GenBank/DDBJ whole genome shotgun (WGS) entry which is preliminary data.</text>
</comment>
<evidence type="ECO:0000313" key="3">
    <source>
        <dbReference type="Proteomes" id="UP001191082"/>
    </source>
</evidence>
<dbReference type="EMBL" id="VCPC01000004">
    <property type="protein sequence ID" value="TMV10648.1"/>
    <property type="molecule type" value="Genomic_DNA"/>
</dbReference>
<dbReference type="RefSeq" id="WP_138865221.1">
    <property type="nucleotide sequence ID" value="NZ_VCPC01000004.1"/>
</dbReference>
<accession>A0ABY2X6B9</accession>
<evidence type="ECO:0000313" key="2">
    <source>
        <dbReference type="EMBL" id="TMV10648.1"/>
    </source>
</evidence>
<keyword evidence="3" id="KW-1185">Reference proteome</keyword>
<reference evidence="2 3" key="1">
    <citation type="submission" date="2019-05" db="EMBL/GenBank/DDBJ databases">
        <title>Marivita sp. nov. isolated from sea sediment.</title>
        <authorList>
            <person name="Kim W."/>
        </authorList>
    </citation>
    <scope>NUCLEOTIDE SEQUENCE [LARGE SCALE GENOMIC DNA]</scope>
    <source>
        <strain evidence="2 3">CAU 1492</strain>
    </source>
</reference>
<proteinExistence type="predicted"/>
<name>A0ABY2X6B9_9RHOB</name>